<dbReference type="PANTHER" id="PTHR34501:SF9">
    <property type="entry name" value="MAJOR OUTER MEMBRANE PROTEIN P.IA"/>
    <property type="match status" value="1"/>
</dbReference>
<evidence type="ECO:0000256" key="11">
    <source>
        <dbReference type="SAM" id="SignalP"/>
    </source>
</evidence>
<dbReference type="PANTHER" id="PTHR34501">
    <property type="entry name" value="PROTEIN YDDL-RELATED"/>
    <property type="match status" value="1"/>
</dbReference>
<keyword evidence="10" id="KW-0998">Cell outer membrane</keyword>
<dbReference type="Gene3D" id="2.40.160.10">
    <property type="entry name" value="Porin"/>
    <property type="match status" value="1"/>
</dbReference>
<dbReference type="InterPro" id="IPR050298">
    <property type="entry name" value="Gram-neg_bact_OMP"/>
</dbReference>
<gene>
    <name evidence="13" type="ORF">KIF53_21930</name>
</gene>
<feature type="domain" description="Porin" evidence="12">
    <location>
        <begin position="8"/>
        <end position="349"/>
    </location>
</feature>
<evidence type="ECO:0000313" key="14">
    <source>
        <dbReference type="Proteomes" id="UP000711178"/>
    </source>
</evidence>
<dbReference type="InterPro" id="IPR002299">
    <property type="entry name" value="Porin_Neis"/>
</dbReference>
<name>A0ABS7FJN8_9NEIS</name>
<evidence type="ECO:0000256" key="5">
    <source>
        <dbReference type="ARBA" id="ARBA00022692"/>
    </source>
</evidence>
<evidence type="ECO:0000256" key="10">
    <source>
        <dbReference type="ARBA" id="ARBA00023237"/>
    </source>
</evidence>
<dbReference type="PRINTS" id="PR00182">
    <property type="entry name" value="ECOLNEIPORIN"/>
</dbReference>
<accession>A0ABS7FJN8</accession>
<evidence type="ECO:0000313" key="13">
    <source>
        <dbReference type="EMBL" id="MBW8290300.1"/>
    </source>
</evidence>
<dbReference type="Proteomes" id="UP000711178">
    <property type="component" value="Unassembled WGS sequence"/>
</dbReference>
<proteinExistence type="predicted"/>
<dbReference type="GeneID" id="89686480"/>
<dbReference type="Pfam" id="PF13609">
    <property type="entry name" value="Porin_4"/>
    <property type="match status" value="1"/>
</dbReference>
<keyword evidence="3" id="KW-0813">Transport</keyword>
<dbReference type="InterPro" id="IPR001702">
    <property type="entry name" value="Porin_Gram-ve"/>
</dbReference>
<keyword evidence="4" id="KW-1134">Transmembrane beta strand</keyword>
<dbReference type="CDD" id="cd00342">
    <property type="entry name" value="gram_neg_porins"/>
    <property type="match status" value="1"/>
</dbReference>
<evidence type="ECO:0000256" key="7">
    <source>
        <dbReference type="ARBA" id="ARBA00023065"/>
    </source>
</evidence>
<dbReference type="EMBL" id="JAHDTB010000042">
    <property type="protein sequence ID" value="MBW8290300.1"/>
    <property type="molecule type" value="Genomic_DNA"/>
</dbReference>
<comment type="subunit">
    <text evidence="2">Homotrimer.</text>
</comment>
<evidence type="ECO:0000259" key="12">
    <source>
        <dbReference type="Pfam" id="PF13609"/>
    </source>
</evidence>
<evidence type="ECO:0000256" key="1">
    <source>
        <dbReference type="ARBA" id="ARBA00004571"/>
    </source>
</evidence>
<evidence type="ECO:0000256" key="9">
    <source>
        <dbReference type="ARBA" id="ARBA00023136"/>
    </source>
</evidence>
<keyword evidence="6 11" id="KW-0732">Signal</keyword>
<dbReference type="SUPFAM" id="SSF56935">
    <property type="entry name" value="Porins"/>
    <property type="match status" value="1"/>
</dbReference>
<feature type="signal peptide" evidence="11">
    <location>
        <begin position="1"/>
        <end position="22"/>
    </location>
</feature>
<keyword evidence="9" id="KW-0472">Membrane</keyword>
<dbReference type="InterPro" id="IPR023614">
    <property type="entry name" value="Porin_dom_sf"/>
</dbReference>
<keyword evidence="8" id="KW-0626">Porin</keyword>
<feature type="chain" id="PRO_5045718669" evidence="11">
    <location>
        <begin position="23"/>
        <end position="389"/>
    </location>
</feature>
<protein>
    <submittedName>
        <fullName evidence="13">Porin</fullName>
    </submittedName>
</protein>
<keyword evidence="5" id="KW-0812">Transmembrane</keyword>
<evidence type="ECO:0000256" key="2">
    <source>
        <dbReference type="ARBA" id="ARBA00011233"/>
    </source>
</evidence>
<dbReference type="RefSeq" id="WP_043573182.1">
    <property type="nucleotide sequence ID" value="NZ_CP142381.1"/>
</dbReference>
<keyword evidence="7" id="KW-0406">Ion transport</keyword>
<organism evidence="13 14">
    <name type="scientific">Chromobacterium subtsugae</name>
    <dbReference type="NCBI Taxonomy" id="251747"/>
    <lineage>
        <taxon>Bacteria</taxon>
        <taxon>Pseudomonadati</taxon>
        <taxon>Pseudomonadota</taxon>
        <taxon>Betaproteobacteria</taxon>
        <taxon>Neisseriales</taxon>
        <taxon>Chromobacteriaceae</taxon>
        <taxon>Chromobacterium</taxon>
    </lineage>
</organism>
<keyword evidence="14" id="KW-1185">Reference proteome</keyword>
<evidence type="ECO:0000256" key="8">
    <source>
        <dbReference type="ARBA" id="ARBA00023114"/>
    </source>
</evidence>
<evidence type="ECO:0000256" key="6">
    <source>
        <dbReference type="ARBA" id="ARBA00022729"/>
    </source>
</evidence>
<evidence type="ECO:0000256" key="3">
    <source>
        <dbReference type="ARBA" id="ARBA00022448"/>
    </source>
</evidence>
<dbReference type="InterPro" id="IPR033900">
    <property type="entry name" value="Gram_neg_porin_domain"/>
</dbReference>
<comment type="subcellular location">
    <subcellularLocation>
        <location evidence="1">Cell outer membrane</location>
        <topology evidence="1">Multi-pass membrane protein</topology>
    </subcellularLocation>
</comment>
<reference evidence="13 14" key="1">
    <citation type="submission" date="2021-05" db="EMBL/GenBank/DDBJ databases">
        <title>Draft Whole Genome Sequencing Of Biosensor Chromobacterium violaceum Strain CV026 Reveals A Regulatory RNA In Chromobacterium violaceum Phenotype Regulatory Network.</title>
        <authorList>
            <person name="Hong K.W."/>
            <person name="Chan K.G."/>
            <person name="Chang C.-Y."/>
        </authorList>
    </citation>
    <scope>NUCLEOTIDE SEQUENCE [LARGE SCALE GENOMIC DNA]</scope>
    <source>
        <strain evidence="13 14">ATCC 31532</strain>
    </source>
</reference>
<sequence>MQKKNLAALVASMFILPVAAHADVTIYGFLSAGIESAKASGSTSPYTSRTRVSDQNSRIGFKGWEDLGGGTKAIWQVESSLRNFENGGTNDKGQSASFGTRNTFIGIDNADFGKVLLGQNDSAYKVFTGSSNSALGTDLMVNTTADNFGSSSVNSRGEARLANSVHWFSPKWAGFTLGGSWGVDEARANDANKQSTDAKRISLGLGYNWGSLNLATAWDKQYDKGTSFDAKTGALTSSLGSSKNISFYSIAASYKFDFGTFIGGNYEWGTYDQLAGGQVKQDDWLIALGQDFGAASIKLSYGQLGTLKNVGAGINGDDFKAKQWILGGTYNLSKSTQLLAYATKITNNAKQNANFANNAVYDTALGTKDASLTPGNSPQAFGIGMKVAF</sequence>
<evidence type="ECO:0000256" key="4">
    <source>
        <dbReference type="ARBA" id="ARBA00022452"/>
    </source>
</evidence>
<comment type="caution">
    <text evidence="13">The sequence shown here is derived from an EMBL/GenBank/DDBJ whole genome shotgun (WGS) entry which is preliminary data.</text>
</comment>
<dbReference type="PRINTS" id="PR00184">
    <property type="entry name" value="NEISSPPORIN"/>
</dbReference>